<dbReference type="Proteomes" id="UP001178322">
    <property type="component" value="Chromosome"/>
</dbReference>
<sequence>MKLQLPSLIIELRMELPIEDRVQYIQTLLEKEKVVYRGKEITLDDYFSITAQTYHTTIILDMLAYYITKGYFTRDELLLEQENLAYIKEAKKRHKRSRQIMQLLRNHNTPHRLQDNYVLSHHKLKEMAKGSSRHNTFSGISYFEAISFGIEDVEEDFI</sequence>
<evidence type="ECO:0000313" key="2">
    <source>
        <dbReference type="Proteomes" id="UP001178322"/>
    </source>
</evidence>
<proteinExistence type="predicted"/>
<evidence type="ECO:0000313" key="1">
    <source>
        <dbReference type="EMBL" id="WHY53114.1"/>
    </source>
</evidence>
<accession>A0AAX3X0F4</accession>
<gene>
    <name evidence="1" type="ORF">QNH24_07685</name>
</gene>
<reference evidence="1" key="1">
    <citation type="submission" date="2023-05" db="EMBL/GenBank/DDBJ databases">
        <title>Comparative genomics of Bacillaceae isolates and their secondary metabolite potential.</title>
        <authorList>
            <person name="Song L."/>
            <person name="Nielsen L.J."/>
            <person name="Mohite O."/>
            <person name="Xu X."/>
            <person name="Weber T."/>
            <person name="Kovacs A.T."/>
        </authorList>
    </citation>
    <scope>NUCLEOTIDE SEQUENCE</scope>
    <source>
        <strain evidence="1">LY1</strain>
    </source>
</reference>
<dbReference type="AlphaFoldDB" id="A0AAX3X0F4"/>
<name>A0AAX3X0F4_9BACI</name>
<dbReference type="RefSeq" id="WP_283871489.1">
    <property type="nucleotide sequence ID" value="NZ_CP126101.1"/>
</dbReference>
<organism evidence="1 2">
    <name type="scientific">Lysinibacillus pakistanensis</name>
    <dbReference type="NCBI Taxonomy" id="759811"/>
    <lineage>
        <taxon>Bacteria</taxon>
        <taxon>Bacillati</taxon>
        <taxon>Bacillota</taxon>
        <taxon>Bacilli</taxon>
        <taxon>Bacillales</taxon>
        <taxon>Bacillaceae</taxon>
        <taxon>Lysinibacillus</taxon>
    </lineage>
</organism>
<dbReference type="EMBL" id="CP126101">
    <property type="protein sequence ID" value="WHY53114.1"/>
    <property type="molecule type" value="Genomic_DNA"/>
</dbReference>
<evidence type="ECO:0008006" key="3">
    <source>
        <dbReference type="Google" id="ProtNLM"/>
    </source>
</evidence>
<protein>
    <recommendedName>
        <fullName evidence="3">DUF2513 domain-containing protein</fullName>
    </recommendedName>
</protein>